<dbReference type="Pfam" id="PF01936">
    <property type="entry name" value="NYN"/>
    <property type="match status" value="1"/>
</dbReference>
<gene>
    <name evidence="2" type="ordered locus">COPRO5265_1226</name>
</gene>
<proteinExistence type="predicted"/>
<reference evidence="3" key="1">
    <citation type="submission" date="2008-08" db="EMBL/GenBank/DDBJ databases">
        <title>The complete genome sequence of Coprothermobacter proteolyticus strain ATCC 5245 / DSM 5265 / BT.</title>
        <authorList>
            <person name="Dodson R.J."/>
            <person name="Durkin A.S."/>
            <person name="Wu M."/>
            <person name="Eisen J."/>
            <person name="Sutton G."/>
        </authorList>
    </citation>
    <scope>NUCLEOTIDE SEQUENCE [LARGE SCALE GENOMIC DNA]</scope>
    <source>
        <strain evidence="3">ATCC 35245 / DSM 5265 / OCM 4 / BT</strain>
    </source>
</reference>
<dbReference type="PANTHER" id="PTHR35811">
    <property type="entry name" value="SLR1870 PROTEIN"/>
    <property type="match status" value="1"/>
</dbReference>
<dbReference type="OrthoDB" id="9783963at2"/>
<dbReference type="KEGG" id="cpo:COPRO5265_1226"/>
<dbReference type="Gene3D" id="3.40.50.1010">
    <property type="entry name" value="5'-nuclease"/>
    <property type="match status" value="1"/>
</dbReference>
<dbReference type="GO" id="GO:0004540">
    <property type="term" value="F:RNA nuclease activity"/>
    <property type="evidence" value="ECO:0007669"/>
    <property type="project" value="InterPro"/>
</dbReference>
<organism evidence="2 3">
    <name type="scientific">Coprothermobacter proteolyticus (strain ATCC 35245 / DSM 5265 / OCM 4 / BT)</name>
    <dbReference type="NCBI Taxonomy" id="309798"/>
    <lineage>
        <taxon>Bacteria</taxon>
        <taxon>Pseudomonadati</taxon>
        <taxon>Coprothermobacterota</taxon>
        <taxon>Coprothermobacteria</taxon>
        <taxon>Coprothermobacterales</taxon>
        <taxon>Coprothermobacteraceae</taxon>
        <taxon>Coprothermobacter</taxon>
    </lineage>
</organism>
<dbReference type="Proteomes" id="UP000001732">
    <property type="component" value="Chromosome"/>
</dbReference>
<protein>
    <recommendedName>
        <fullName evidence="1">NYN domain-containing protein</fullName>
    </recommendedName>
</protein>
<dbReference type="AlphaFoldDB" id="B5Y9T5"/>
<dbReference type="eggNOG" id="COG1432">
    <property type="taxonomic scope" value="Bacteria"/>
</dbReference>
<evidence type="ECO:0000313" key="3">
    <source>
        <dbReference type="Proteomes" id="UP000001732"/>
    </source>
</evidence>
<dbReference type="STRING" id="309798.COPRO5265_1226"/>
<dbReference type="PANTHER" id="PTHR35811:SF1">
    <property type="entry name" value="HTH OST-TYPE DOMAIN-CONTAINING PROTEIN"/>
    <property type="match status" value="1"/>
</dbReference>
<sequence>MQPCKHFAIFLDLENLAKSLEKYDKTPQELLQKILDTFVSMGKIDVARVYTGWGVFASLIPFAVDMGYEVVFVYAHRSGSVVKNMADMQITVDALKLGYERDSIDAFVFVSADRDFIPVIKALQGLGKEVVVIGDEQITSEALKNTADAFVSLNELAGGLKSLSKNRAGKDFEKFFKTIGGIIKFVDFMNYELSPSILKELLTMVMPDFTEHDWGYPNFKALVKDLEKRGLVEIVDSSKMKMVPTARIKEYDFVVPELDIQRVKERISSETSFSKLVEELRNIEKQGIRGGKDYWEALIRLGNDLGWWEVKLGGAEVEKSE</sequence>
<evidence type="ECO:0000259" key="1">
    <source>
        <dbReference type="Pfam" id="PF01936"/>
    </source>
</evidence>
<feature type="domain" description="NYN" evidence="1">
    <location>
        <begin position="7"/>
        <end position="153"/>
    </location>
</feature>
<dbReference type="EMBL" id="CP001145">
    <property type="protein sequence ID" value="ACI18099.1"/>
    <property type="molecule type" value="Genomic_DNA"/>
</dbReference>
<keyword evidence="3" id="KW-1185">Reference proteome</keyword>
<dbReference type="InterPro" id="IPR021139">
    <property type="entry name" value="NYN"/>
</dbReference>
<evidence type="ECO:0000313" key="2">
    <source>
        <dbReference type="EMBL" id="ACI18099.1"/>
    </source>
</evidence>
<accession>B5Y9T5</accession>
<dbReference type="HOGENOM" id="CLU_865230_0_0_9"/>
<reference evidence="2 3" key="2">
    <citation type="journal article" date="2014" name="Genome Announc.">
        <title>Complete Genome Sequence of Coprothermobacter proteolyticus DSM 5265.</title>
        <authorList>
            <person name="Alexiev A."/>
            <person name="Coil D.A."/>
            <person name="Badger J.H."/>
            <person name="Enticknap J."/>
            <person name="Ward N."/>
            <person name="Robb F.T."/>
            <person name="Eisen J.A."/>
        </authorList>
    </citation>
    <scope>NUCLEOTIDE SEQUENCE [LARGE SCALE GENOMIC DNA]</scope>
    <source>
        <strain evidence="3">ATCC 35245 / DSM 5265 / OCM 4 / BT</strain>
    </source>
</reference>
<name>B5Y9T5_COPPD</name>
<dbReference type="RefSeq" id="WP_012544749.1">
    <property type="nucleotide sequence ID" value="NC_011295.1"/>
</dbReference>